<dbReference type="CDD" id="cd00586">
    <property type="entry name" value="4HBT"/>
    <property type="match status" value="1"/>
</dbReference>
<dbReference type="PANTHER" id="PTHR31793:SF37">
    <property type="entry name" value="ACYL-COA THIOESTER HYDROLASE YBGC"/>
    <property type="match status" value="1"/>
</dbReference>
<evidence type="ECO:0000313" key="3">
    <source>
        <dbReference type="Proteomes" id="UP000000238"/>
    </source>
</evidence>
<dbReference type="PANTHER" id="PTHR31793">
    <property type="entry name" value="4-HYDROXYBENZOYL-COA THIOESTERASE FAMILY MEMBER"/>
    <property type="match status" value="1"/>
</dbReference>
<dbReference type="Pfam" id="PF13279">
    <property type="entry name" value="4HBT_2"/>
    <property type="match status" value="1"/>
</dbReference>
<dbReference type="InterPro" id="IPR050563">
    <property type="entry name" value="4-hydroxybenzoyl-CoA_TE"/>
</dbReference>
<evidence type="ECO:0000313" key="2">
    <source>
        <dbReference type="EMBL" id="ABC27069.1"/>
    </source>
</evidence>
<dbReference type="AlphaFoldDB" id="Q2SQK5"/>
<dbReference type="KEGG" id="hch:HCH_00150"/>
<proteinExistence type="predicted"/>
<sequence length="157" mass="17896">MTYVDAISWDMLNPFIMPIKVLEPHTDRLGHTNNTTYLNWMEEVSWRHIDPLGMSWAAHEKLGKAMAITRTEVDYLAASHADDELYIGTWITACDGRLQSSRHFQIFRPADGKTIVRANSHYACIDMKSGKPTRMPKEFVEAHRKAMEAHGLTPAPD</sequence>
<keyword evidence="1" id="KW-0378">Hydrolase</keyword>
<dbReference type="HOGENOM" id="CLU_101141_4_1_6"/>
<reference evidence="2 3" key="1">
    <citation type="journal article" date="2005" name="Nucleic Acids Res.">
        <title>Genomic blueprint of Hahella chejuensis, a marine microbe producing an algicidal agent.</title>
        <authorList>
            <person name="Jeong H."/>
            <person name="Yim J.H."/>
            <person name="Lee C."/>
            <person name="Choi S.-H."/>
            <person name="Park Y.K."/>
            <person name="Yoon S.H."/>
            <person name="Hur C.-G."/>
            <person name="Kang H.-Y."/>
            <person name="Kim D."/>
            <person name="Lee H.H."/>
            <person name="Park K.H."/>
            <person name="Park S.-H."/>
            <person name="Park H.-S."/>
            <person name="Lee H.K."/>
            <person name="Oh T.K."/>
            <person name="Kim J.F."/>
        </authorList>
    </citation>
    <scope>NUCLEOTIDE SEQUENCE [LARGE SCALE GENOMIC DNA]</scope>
    <source>
        <strain evidence="2 3">KCTC 2396</strain>
    </source>
</reference>
<dbReference type="Proteomes" id="UP000000238">
    <property type="component" value="Chromosome"/>
</dbReference>
<dbReference type="InterPro" id="IPR029069">
    <property type="entry name" value="HotDog_dom_sf"/>
</dbReference>
<dbReference type="RefSeq" id="WP_011394146.1">
    <property type="nucleotide sequence ID" value="NC_007645.1"/>
</dbReference>
<dbReference type="SUPFAM" id="SSF54637">
    <property type="entry name" value="Thioesterase/thiol ester dehydrase-isomerase"/>
    <property type="match status" value="1"/>
</dbReference>
<protein>
    <submittedName>
        <fullName evidence="2">Predicted thioesterase</fullName>
    </submittedName>
</protein>
<dbReference type="GO" id="GO:0047617">
    <property type="term" value="F:fatty acyl-CoA hydrolase activity"/>
    <property type="evidence" value="ECO:0007669"/>
    <property type="project" value="TreeGrafter"/>
</dbReference>
<name>Q2SQK5_HAHCH</name>
<dbReference type="Gene3D" id="3.10.129.10">
    <property type="entry name" value="Hotdog Thioesterase"/>
    <property type="match status" value="1"/>
</dbReference>
<keyword evidence="3" id="KW-1185">Reference proteome</keyword>
<evidence type="ECO:0000256" key="1">
    <source>
        <dbReference type="ARBA" id="ARBA00022801"/>
    </source>
</evidence>
<dbReference type="EMBL" id="CP000155">
    <property type="protein sequence ID" value="ABC27069.1"/>
    <property type="molecule type" value="Genomic_DNA"/>
</dbReference>
<organism evidence="2 3">
    <name type="scientific">Hahella chejuensis (strain KCTC 2396)</name>
    <dbReference type="NCBI Taxonomy" id="349521"/>
    <lineage>
        <taxon>Bacteria</taxon>
        <taxon>Pseudomonadati</taxon>
        <taxon>Pseudomonadota</taxon>
        <taxon>Gammaproteobacteria</taxon>
        <taxon>Oceanospirillales</taxon>
        <taxon>Hahellaceae</taxon>
        <taxon>Hahella</taxon>
    </lineage>
</organism>
<dbReference type="STRING" id="349521.HCH_00150"/>
<accession>Q2SQK5</accession>
<gene>
    <name evidence="2" type="ordered locus">HCH_00150</name>
</gene>
<dbReference type="OrthoDB" id="9801517at2"/>
<dbReference type="eggNOG" id="COG0824">
    <property type="taxonomic scope" value="Bacteria"/>
</dbReference>